<dbReference type="Proteomes" id="UP001497680">
    <property type="component" value="Unassembled WGS sequence"/>
</dbReference>
<organism evidence="1 2">
    <name type="scientific">Hypoxylon rubiginosum</name>
    <dbReference type="NCBI Taxonomy" id="110542"/>
    <lineage>
        <taxon>Eukaryota</taxon>
        <taxon>Fungi</taxon>
        <taxon>Dikarya</taxon>
        <taxon>Ascomycota</taxon>
        <taxon>Pezizomycotina</taxon>
        <taxon>Sordariomycetes</taxon>
        <taxon>Xylariomycetidae</taxon>
        <taxon>Xylariales</taxon>
        <taxon>Hypoxylaceae</taxon>
        <taxon>Hypoxylon</taxon>
    </lineage>
</organism>
<accession>A0ACC0D457</accession>
<protein>
    <submittedName>
        <fullName evidence="1">Ankyrin</fullName>
    </submittedName>
</protein>
<gene>
    <name evidence="1" type="ORF">F4821DRAFT_108046</name>
</gene>
<evidence type="ECO:0000313" key="2">
    <source>
        <dbReference type="Proteomes" id="UP001497680"/>
    </source>
</evidence>
<evidence type="ECO:0000313" key="1">
    <source>
        <dbReference type="EMBL" id="KAI6087423.1"/>
    </source>
</evidence>
<dbReference type="EMBL" id="MU394308">
    <property type="protein sequence ID" value="KAI6087423.1"/>
    <property type="molecule type" value="Genomic_DNA"/>
</dbReference>
<sequence length="731" mass="82335">MNSASPTTSTSTNRGGRPKDWTEQRARRLVRLYIYTRLPFDLILKLLEEGVWKPGYDAANKVKNSLLGNDPRWIRPKDEDDERRRIAALRNSRRSAKHSKKPLAQLPTDNDLINSTAQEDDSLTLAQSRQPSFEASDMTSQPTFNFGIGTEIPVPGSGRVDHNSHRFSWMTSGTNAARQDTGLTNSTETSMSSSFREKLTTVSRDQAKGAWRVLKQFTFPRDPSDLQRGPSFSPIMSPGSQLQPSQNFRGLAAQDPFSARYAVPGDFLNPDVFSQEVRCEVGSRSHETKTCWCRILDDLLQDPTLLPFGNDGIALGDISSESFLRKDTFGNTAFHRLAALGGDKVYFINLISAALVHPNLPVRDTNTGGQTFLHVLHPSWFDETLFLDELLNILKDASFNILATDVYGRSFFHVLQNRKQDAARIPPLLFDWHLLRRRDAFGVKPMESRMRQADITTQVTRRGGPLTSRSSGMSEMPPTIIDIPPDRGDESRIRPQTEMLKIVVDAVKVDTINWTQPDPRSEDSRGRNAFHCLAEVELDVQRIQDPIHDTQRQKKRKFKEEEEETKPAPSRHDQRLELLQGIIHAKVDVNHYDNRGQTPLMSFIKYRPEESRSDKEDMEKIIRTLCDAGADLEKRNREGETALHVAARSGKKVALKELLQLGANPYVRDACGLSVLAAIDELWINTEADGPLTARLEACRGVFTSVVKADAQEPTVRQEWGARRSAAGPFR</sequence>
<comment type="caution">
    <text evidence="1">The sequence shown here is derived from an EMBL/GenBank/DDBJ whole genome shotgun (WGS) entry which is preliminary data.</text>
</comment>
<keyword evidence="2" id="KW-1185">Reference proteome</keyword>
<reference evidence="1 2" key="1">
    <citation type="journal article" date="2022" name="New Phytol.">
        <title>Ecological generalism drives hyperdiversity of secondary metabolite gene clusters in xylarialean endophytes.</title>
        <authorList>
            <person name="Franco M.E.E."/>
            <person name="Wisecaver J.H."/>
            <person name="Arnold A.E."/>
            <person name="Ju Y.M."/>
            <person name="Slot J.C."/>
            <person name="Ahrendt S."/>
            <person name="Moore L.P."/>
            <person name="Eastman K.E."/>
            <person name="Scott K."/>
            <person name="Konkel Z."/>
            <person name="Mondo S.J."/>
            <person name="Kuo A."/>
            <person name="Hayes R.D."/>
            <person name="Haridas S."/>
            <person name="Andreopoulos B."/>
            <person name="Riley R."/>
            <person name="LaButti K."/>
            <person name="Pangilinan J."/>
            <person name="Lipzen A."/>
            <person name="Amirebrahimi M."/>
            <person name="Yan J."/>
            <person name="Adam C."/>
            <person name="Keymanesh K."/>
            <person name="Ng V."/>
            <person name="Louie K."/>
            <person name="Northen T."/>
            <person name="Drula E."/>
            <person name="Henrissat B."/>
            <person name="Hsieh H.M."/>
            <person name="Youens-Clark K."/>
            <person name="Lutzoni F."/>
            <person name="Miadlikowska J."/>
            <person name="Eastwood D.C."/>
            <person name="Hamelin R.C."/>
            <person name="Grigoriev I.V."/>
            <person name="U'Ren J.M."/>
        </authorList>
    </citation>
    <scope>NUCLEOTIDE SEQUENCE [LARGE SCALE GENOMIC DNA]</scope>
    <source>
        <strain evidence="1 2">ER1909</strain>
    </source>
</reference>
<proteinExistence type="predicted"/>
<name>A0ACC0D457_9PEZI</name>